<dbReference type="EMBL" id="WOWK01000019">
    <property type="protein sequence ID" value="KAF0328213.1"/>
    <property type="molecule type" value="Genomic_DNA"/>
</dbReference>
<feature type="compositionally biased region" description="Polar residues" evidence="1">
    <location>
        <begin position="142"/>
        <end position="158"/>
    </location>
</feature>
<comment type="caution">
    <text evidence="2">The sequence shown here is derived from an EMBL/GenBank/DDBJ whole genome shotgun (WGS) entry which is preliminary data.</text>
</comment>
<dbReference type="AlphaFoldDB" id="A0A8H3WHQ0"/>
<proteinExistence type="predicted"/>
<feature type="region of interest" description="Disordered" evidence="1">
    <location>
        <begin position="1"/>
        <end position="36"/>
    </location>
</feature>
<protein>
    <submittedName>
        <fullName evidence="2">Uncharacterized protein</fullName>
    </submittedName>
</protein>
<keyword evidence="3" id="KW-1185">Reference proteome</keyword>
<name>A0A8H3WHQ0_9PEZI</name>
<organism evidence="2 3">
    <name type="scientific">Colletotrichum asianum</name>
    <dbReference type="NCBI Taxonomy" id="702518"/>
    <lineage>
        <taxon>Eukaryota</taxon>
        <taxon>Fungi</taxon>
        <taxon>Dikarya</taxon>
        <taxon>Ascomycota</taxon>
        <taxon>Pezizomycotina</taxon>
        <taxon>Sordariomycetes</taxon>
        <taxon>Hypocreomycetidae</taxon>
        <taxon>Glomerellales</taxon>
        <taxon>Glomerellaceae</taxon>
        <taxon>Colletotrichum</taxon>
        <taxon>Colletotrichum gloeosporioides species complex</taxon>
    </lineage>
</organism>
<accession>A0A8H3WHQ0</accession>
<evidence type="ECO:0000313" key="2">
    <source>
        <dbReference type="EMBL" id="KAF0328213.1"/>
    </source>
</evidence>
<reference evidence="2 3" key="1">
    <citation type="submission" date="2019-12" db="EMBL/GenBank/DDBJ databases">
        <title>A genome sequence resource for the geographically widespread anthracnose pathogen Colletotrichum asianum.</title>
        <authorList>
            <person name="Meng Y."/>
        </authorList>
    </citation>
    <scope>NUCLEOTIDE SEQUENCE [LARGE SCALE GENOMIC DNA]</scope>
    <source>
        <strain evidence="2 3">ICMP 18580</strain>
    </source>
</reference>
<dbReference type="Proteomes" id="UP000434172">
    <property type="component" value="Unassembled WGS sequence"/>
</dbReference>
<gene>
    <name evidence="2" type="ORF">GQ607_004693</name>
</gene>
<evidence type="ECO:0000256" key="1">
    <source>
        <dbReference type="SAM" id="MobiDB-lite"/>
    </source>
</evidence>
<feature type="compositionally biased region" description="Basic and acidic residues" evidence="1">
    <location>
        <begin position="1"/>
        <end position="15"/>
    </location>
</feature>
<feature type="region of interest" description="Disordered" evidence="1">
    <location>
        <begin position="135"/>
        <end position="164"/>
    </location>
</feature>
<sequence>MDLVREGRDSSDERGANIPMLQPACPGRSPRHPTHGARLCRHSLRLTRPVAAAVLALRVQCSPVTTNKTAVDQGSKGSWILSSSCLGRRRTLPAADKTGPVQCYSGLVFLDRGWIDAPSLVLILPGPCLAKERSLHSPMPGSLQQDNTTTANQLSHRTGSGRWEKKVGGVGMVVVDCH</sequence>
<evidence type="ECO:0000313" key="3">
    <source>
        <dbReference type="Proteomes" id="UP000434172"/>
    </source>
</evidence>